<dbReference type="AlphaFoldDB" id="A0A934KGP5"/>
<protein>
    <recommendedName>
        <fullName evidence="4">DoxX family protein</fullName>
    </recommendedName>
</protein>
<organism evidence="2 3">
    <name type="scientific">Candidatus Amunia macphersoniae</name>
    <dbReference type="NCBI Taxonomy" id="3127014"/>
    <lineage>
        <taxon>Bacteria</taxon>
        <taxon>Bacillati</taxon>
        <taxon>Candidatus Dormiibacterota</taxon>
        <taxon>Candidatus Dormibacteria</taxon>
        <taxon>Candidatus Aeolococcales</taxon>
        <taxon>Candidatus Aeolococcaceae</taxon>
        <taxon>Candidatus Amunia</taxon>
    </lineage>
</organism>
<name>A0A934KGP5_9BACT</name>
<accession>A0A934KGP5</accession>
<feature type="transmembrane region" description="Helical" evidence="1">
    <location>
        <begin position="69"/>
        <end position="89"/>
    </location>
</feature>
<sequence>MTVRRRLSLYGLSVLIGGSGLLHLLMPAPYRRIVPAPLSSWRAEVVIVSGLAEIVCACLLLLPRTRRLGAIATVVLLVAVFPANLQMALDGGYSDAGFPANSAAAAWLRLPLQLPLILWALSFRLQPETEKASHLEATGRGRG</sequence>
<proteinExistence type="predicted"/>
<keyword evidence="1" id="KW-0812">Transmembrane</keyword>
<feature type="transmembrane region" description="Helical" evidence="1">
    <location>
        <begin position="7"/>
        <end position="25"/>
    </location>
</feature>
<feature type="transmembrane region" description="Helical" evidence="1">
    <location>
        <begin position="101"/>
        <end position="121"/>
    </location>
</feature>
<dbReference type="EMBL" id="JAEKNN010000058">
    <property type="protein sequence ID" value="MBJ7610259.1"/>
    <property type="molecule type" value="Genomic_DNA"/>
</dbReference>
<evidence type="ECO:0000313" key="2">
    <source>
        <dbReference type="EMBL" id="MBJ7610259.1"/>
    </source>
</evidence>
<evidence type="ECO:0000256" key="1">
    <source>
        <dbReference type="SAM" id="Phobius"/>
    </source>
</evidence>
<evidence type="ECO:0008006" key="4">
    <source>
        <dbReference type="Google" id="ProtNLM"/>
    </source>
</evidence>
<evidence type="ECO:0000313" key="3">
    <source>
        <dbReference type="Proteomes" id="UP000614410"/>
    </source>
</evidence>
<feature type="transmembrane region" description="Helical" evidence="1">
    <location>
        <begin position="45"/>
        <end position="62"/>
    </location>
</feature>
<keyword evidence="1" id="KW-1133">Transmembrane helix</keyword>
<keyword evidence="1" id="KW-0472">Membrane</keyword>
<comment type="caution">
    <text evidence="2">The sequence shown here is derived from an EMBL/GenBank/DDBJ whole genome shotgun (WGS) entry which is preliminary data.</text>
</comment>
<dbReference type="PANTHER" id="PTHR36974">
    <property type="entry name" value="MEMBRANE PROTEIN-RELATED"/>
    <property type="match status" value="1"/>
</dbReference>
<dbReference type="Proteomes" id="UP000614410">
    <property type="component" value="Unassembled WGS sequence"/>
</dbReference>
<gene>
    <name evidence="2" type="ORF">JF887_12630</name>
</gene>
<dbReference type="PANTHER" id="PTHR36974:SF1">
    <property type="entry name" value="DOXX FAMILY MEMBRANE PROTEIN"/>
    <property type="match status" value="1"/>
</dbReference>
<reference evidence="2 3" key="1">
    <citation type="submission" date="2020-10" db="EMBL/GenBank/DDBJ databases">
        <title>Ca. Dormibacterota MAGs.</title>
        <authorList>
            <person name="Montgomery K."/>
        </authorList>
    </citation>
    <scope>NUCLEOTIDE SEQUENCE [LARGE SCALE GENOMIC DNA]</scope>
    <source>
        <strain evidence="2">Mitchell_Peninsula_5</strain>
    </source>
</reference>